<proteinExistence type="predicted"/>
<dbReference type="Proteomes" id="UP000484015">
    <property type="component" value="Unassembled WGS sequence"/>
</dbReference>
<dbReference type="Pfam" id="PF11236">
    <property type="entry name" value="DUF3037"/>
    <property type="match status" value="1"/>
</dbReference>
<organism evidence="1 2">
    <name type="scientific">Pseudoduganella ginsengisoli</name>
    <dbReference type="NCBI Taxonomy" id="1462440"/>
    <lineage>
        <taxon>Bacteria</taxon>
        <taxon>Pseudomonadati</taxon>
        <taxon>Pseudomonadota</taxon>
        <taxon>Betaproteobacteria</taxon>
        <taxon>Burkholderiales</taxon>
        <taxon>Oxalobacteraceae</taxon>
        <taxon>Telluria group</taxon>
        <taxon>Pseudoduganella</taxon>
    </lineage>
</organism>
<accession>A0A6L6PTY1</accession>
<protein>
    <submittedName>
        <fullName evidence="1">DUF3037 domain-containing protein</fullName>
    </submittedName>
</protein>
<dbReference type="EMBL" id="WNLA01000001">
    <property type="protein sequence ID" value="MTW00960.1"/>
    <property type="molecule type" value="Genomic_DNA"/>
</dbReference>
<evidence type="ECO:0000313" key="2">
    <source>
        <dbReference type="Proteomes" id="UP000484015"/>
    </source>
</evidence>
<dbReference type="AlphaFoldDB" id="A0A6L6PTY1"/>
<gene>
    <name evidence="1" type="ORF">GM668_02545</name>
</gene>
<reference evidence="1 2" key="1">
    <citation type="submission" date="2019-11" db="EMBL/GenBank/DDBJ databases">
        <title>Type strains purchased from KCTC, JCM and DSMZ.</title>
        <authorList>
            <person name="Lu H."/>
        </authorList>
    </citation>
    <scope>NUCLEOTIDE SEQUENCE [LARGE SCALE GENOMIC DNA]</scope>
    <source>
        <strain evidence="1 2">KCTC 42409</strain>
    </source>
</reference>
<dbReference type="InterPro" id="IPR021398">
    <property type="entry name" value="DUF3037"/>
</dbReference>
<dbReference type="RefSeq" id="WP_155437334.1">
    <property type="nucleotide sequence ID" value="NZ_WNLA01000001.1"/>
</dbReference>
<sequence>MTKVGCLYAIVRFCPFVETEEFANVGIVMLAPQQRRLTFKLMTKKHARVTGFFEQLDGTVFRAVISGLREELVRTADMINGADTDVETAKALFHEIVRARETVVKFSAVRAILADDPKSTLDDLYGHYVERDFVTKEYRETVLERVMRRWLKTAGFGERFERMEVGNAEYHAVFPFVEACGPIQVTAIKPLNLAQDQPSKILDHGGNWLFRVQTLRRKDLLPQKVLFPVEGPSDDGPRGKAFREIVGELSEVGATVLDYNDKLALAESLVIAH</sequence>
<comment type="caution">
    <text evidence="1">The sequence shown here is derived from an EMBL/GenBank/DDBJ whole genome shotgun (WGS) entry which is preliminary data.</text>
</comment>
<name>A0A6L6PTY1_9BURK</name>
<evidence type="ECO:0000313" key="1">
    <source>
        <dbReference type="EMBL" id="MTW00960.1"/>
    </source>
</evidence>
<keyword evidence="2" id="KW-1185">Reference proteome</keyword>
<dbReference type="OrthoDB" id="8851633at2"/>